<dbReference type="AlphaFoldDB" id="A0A2P6NTG7"/>
<keyword evidence="11" id="KW-0175">Coiled coil</keyword>
<feature type="compositionally biased region" description="Low complexity" evidence="12">
    <location>
        <begin position="442"/>
        <end position="459"/>
    </location>
</feature>
<evidence type="ECO:0000256" key="10">
    <source>
        <dbReference type="PIRNR" id="PIRNR005290"/>
    </source>
</evidence>
<dbReference type="InterPro" id="IPR012270">
    <property type="entry name" value="CCR4-NOT_su3/5"/>
</dbReference>
<keyword evidence="7 10" id="KW-0805">Transcription regulation</keyword>
<evidence type="ECO:0000259" key="13">
    <source>
        <dbReference type="Pfam" id="PF04065"/>
    </source>
</evidence>
<dbReference type="InterPro" id="IPR007207">
    <property type="entry name" value="Not_N"/>
</dbReference>
<dbReference type="PIRSF" id="PIRSF005290">
    <property type="entry name" value="NOT_su_3_5"/>
    <property type="match status" value="1"/>
</dbReference>
<comment type="similarity">
    <text evidence="3 10">Belongs to the CNOT2/3/5 family.</text>
</comment>
<evidence type="ECO:0008006" key="17">
    <source>
        <dbReference type="Google" id="ProtNLM"/>
    </source>
</evidence>
<sequence length="685" mass="76384">MSVNRKLQGEIDRLLKKVVEGVEEFDNILEKVHAATSSNQKEKYEADLKKEIKKLQRSRDQIKTWIASNEVKQKNPLLEARKNIESKMEQFKACERDSKMKAYSKEGLSQQTTDDDGKNTQRQWIGKCLRELREQIDQYETEMETITPSIQKGKKTTSNPRLEELTSRLERHNFHIEKLERVLRNLENDTITIEQVDDITESVDYYIDSHSEPDFVDDDEIYDSLGLKEDDDNLMLRNSAGDMDTDDDSSDDSTPPPSGRSGLTSSTPTPTHTPAPPSLNKSTGVIINANKPKESAPPVKAAVPPSPQKVTPAPVAQYSILSNNLKAQQQAAAAAQAQKVTQQQPAPQPKVKAAAPPPAAPAPTAAPTPTPVTQPVTIARPRNTSTPSAPGTTSVPGHTPIVSFPARRGRSAQYSQFVRNAPGNGASPTTAPTSTTPPPGIAPVSAPIAAPVAAPTTTSQSQNSALPSYTAQSAAGNVTVPPSGGLMNPVIGPQQSTEDSRDYERNKFFSGDRDEPLDDKNDVNFDDRDGLNDFATSHGKFSAHEQDSIMSMLEGSLKSLPEPNDSERHRPKPKPYLTPSYYPQVAAGIFENPQLFEKFDTDTLFFIFYFQQGTYQQYLAAKELKKQSWRYHKKYLTWFQRHEEPKEISNDSEQGTYVYFDYETGWCQRKKTEFTFEYRFLEDYD</sequence>
<evidence type="ECO:0000256" key="11">
    <source>
        <dbReference type="SAM" id="Coils"/>
    </source>
</evidence>
<dbReference type="Pfam" id="PF04153">
    <property type="entry name" value="NOT2_3_5_C"/>
    <property type="match status" value="1"/>
</dbReference>
<evidence type="ECO:0000256" key="1">
    <source>
        <dbReference type="ARBA" id="ARBA00004123"/>
    </source>
</evidence>
<evidence type="ECO:0000313" key="15">
    <source>
        <dbReference type="EMBL" id="PRP87267.1"/>
    </source>
</evidence>
<keyword evidence="6" id="KW-0597">Phosphoprotein</keyword>
<feature type="compositionally biased region" description="Low complexity" evidence="12">
    <location>
        <begin position="327"/>
        <end position="354"/>
    </location>
</feature>
<dbReference type="GO" id="GO:0030015">
    <property type="term" value="C:CCR4-NOT core complex"/>
    <property type="evidence" value="ECO:0007669"/>
    <property type="project" value="UniProtKB-UniRule"/>
</dbReference>
<dbReference type="Proteomes" id="UP000241769">
    <property type="component" value="Unassembled WGS sequence"/>
</dbReference>
<dbReference type="OrthoDB" id="293823at2759"/>
<feature type="region of interest" description="Disordered" evidence="12">
    <location>
        <begin position="233"/>
        <end position="315"/>
    </location>
</feature>
<dbReference type="FunCoup" id="A0A2P6NTG7">
    <property type="interactions" value="405"/>
</dbReference>
<dbReference type="Gene3D" id="2.30.30.1020">
    <property type="entry name" value="CCR4-NOT complex subunit 2/3/5, C-terminal domain"/>
    <property type="match status" value="1"/>
</dbReference>
<dbReference type="STRING" id="1890364.A0A2P6NTG7"/>
<dbReference type="PANTHER" id="PTHR23326">
    <property type="entry name" value="CCR4 NOT-RELATED"/>
    <property type="match status" value="1"/>
</dbReference>
<reference evidence="15 16" key="1">
    <citation type="journal article" date="2018" name="Genome Biol. Evol.">
        <title>Multiple Roots of Fruiting Body Formation in Amoebozoa.</title>
        <authorList>
            <person name="Hillmann F."/>
            <person name="Forbes G."/>
            <person name="Novohradska S."/>
            <person name="Ferling I."/>
            <person name="Riege K."/>
            <person name="Groth M."/>
            <person name="Westermann M."/>
            <person name="Marz M."/>
            <person name="Spaller T."/>
            <person name="Winckler T."/>
            <person name="Schaap P."/>
            <person name="Glockner G."/>
        </authorList>
    </citation>
    <scope>NUCLEOTIDE SEQUENCE [LARGE SCALE GENOMIC DNA]</scope>
    <source>
        <strain evidence="15 16">Jena</strain>
    </source>
</reference>
<feature type="compositionally biased region" description="Polar residues" evidence="12">
    <location>
        <begin position="460"/>
        <end position="476"/>
    </location>
</feature>
<dbReference type="InParanoid" id="A0A2P6NTG7"/>
<evidence type="ECO:0000256" key="8">
    <source>
        <dbReference type="ARBA" id="ARBA00023163"/>
    </source>
</evidence>
<evidence type="ECO:0000256" key="3">
    <source>
        <dbReference type="ARBA" id="ARBA00007682"/>
    </source>
</evidence>
<comment type="subcellular location">
    <subcellularLocation>
        <location evidence="2 10">Cytoplasm</location>
    </subcellularLocation>
    <subcellularLocation>
        <location evidence="1 10">Nucleus</location>
    </subcellularLocation>
</comment>
<feature type="domain" description="CCR4-Not complex component Not N-terminal" evidence="13">
    <location>
        <begin position="4"/>
        <end position="227"/>
    </location>
</feature>
<evidence type="ECO:0000313" key="16">
    <source>
        <dbReference type="Proteomes" id="UP000241769"/>
    </source>
</evidence>
<dbReference type="GO" id="GO:0000932">
    <property type="term" value="C:P-body"/>
    <property type="evidence" value="ECO:0007669"/>
    <property type="project" value="UniProtKB-UniRule"/>
</dbReference>
<dbReference type="InterPro" id="IPR038635">
    <property type="entry name" value="CCR4-NOT_su2/3/5_C_sf"/>
</dbReference>
<feature type="region of interest" description="Disordered" evidence="12">
    <location>
        <begin position="327"/>
        <end position="526"/>
    </location>
</feature>
<feature type="compositionally biased region" description="Polar residues" evidence="12">
    <location>
        <begin position="382"/>
        <end position="396"/>
    </location>
</feature>
<gene>
    <name evidence="15" type="ORF">PROFUN_01529</name>
</gene>
<name>A0A2P6NTG7_9EUKA</name>
<feature type="compositionally biased region" description="Pro residues" evidence="12">
    <location>
        <begin position="355"/>
        <end position="372"/>
    </location>
</feature>
<evidence type="ECO:0000256" key="12">
    <source>
        <dbReference type="SAM" id="MobiDB-lite"/>
    </source>
</evidence>
<comment type="caution">
    <text evidence="15">The sequence shown here is derived from an EMBL/GenBank/DDBJ whole genome shotgun (WGS) entry which is preliminary data.</text>
</comment>
<evidence type="ECO:0000259" key="14">
    <source>
        <dbReference type="Pfam" id="PF04153"/>
    </source>
</evidence>
<dbReference type="InterPro" id="IPR040168">
    <property type="entry name" value="Not2/3/5"/>
</dbReference>
<keyword evidence="5 10" id="KW-0678">Repressor</keyword>
<keyword evidence="8 10" id="KW-0804">Transcription</keyword>
<dbReference type="GO" id="GO:0006355">
    <property type="term" value="P:regulation of DNA-templated transcription"/>
    <property type="evidence" value="ECO:0007669"/>
    <property type="project" value="InterPro"/>
</dbReference>
<proteinExistence type="inferred from homology"/>
<feature type="coiled-coil region" evidence="11">
    <location>
        <begin position="162"/>
        <end position="196"/>
    </location>
</feature>
<keyword evidence="16" id="KW-1185">Reference proteome</keyword>
<feature type="domain" description="NOT2/NOT3/NOT5 C-terminal" evidence="14">
    <location>
        <begin position="559"/>
        <end position="681"/>
    </location>
</feature>
<evidence type="ECO:0000256" key="2">
    <source>
        <dbReference type="ARBA" id="ARBA00004496"/>
    </source>
</evidence>
<keyword evidence="4 10" id="KW-0963">Cytoplasm</keyword>
<evidence type="ECO:0000256" key="5">
    <source>
        <dbReference type="ARBA" id="ARBA00022491"/>
    </source>
</evidence>
<dbReference type="GO" id="GO:0005634">
    <property type="term" value="C:nucleus"/>
    <property type="evidence" value="ECO:0007669"/>
    <property type="project" value="UniProtKB-SubCell"/>
</dbReference>
<evidence type="ECO:0000256" key="9">
    <source>
        <dbReference type="ARBA" id="ARBA00023242"/>
    </source>
</evidence>
<evidence type="ECO:0000256" key="6">
    <source>
        <dbReference type="ARBA" id="ARBA00022553"/>
    </source>
</evidence>
<dbReference type="Pfam" id="PF04065">
    <property type="entry name" value="Not3"/>
    <property type="match status" value="1"/>
</dbReference>
<evidence type="ECO:0000256" key="7">
    <source>
        <dbReference type="ARBA" id="ARBA00023015"/>
    </source>
</evidence>
<feature type="coiled-coil region" evidence="11">
    <location>
        <begin position="34"/>
        <end position="97"/>
    </location>
</feature>
<organism evidence="15 16">
    <name type="scientific">Planoprotostelium fungivorum</name>
    <dbReference type="NCBI Taxonomy" id="1890364"/>
    <lineage>
        <taxon>Eukaryota</taxon>
        <taxon>Amoebozoa</taxon>
        <taxon>Evosea</taxon>
        <taxon>Variosea</taxon>
        <taxon>Cavosteliida</taxon>
        <taxon>Cavosteliaceae</taxon>
        <taxon>Planoprotostelium</taxon>
    </lineage>
</organism>
<accession>A0A2P6NTG7</accession>
<feature type="compositionally biased region" description="Basic and acidic residues" evidence="12">
    <location>
        <begin position="498"/>
        <end position="526"/>
    </location>
</feature>
<feature type="region of interest" description="Disordered" evidence="12">
    <location>
        <begin position="557"/>
        <end position="576"/>
    </location>
</feature>
<keyword evidence="9 10" id="KW-0539">Nucleus</keyword>
<protein>
    <recommendedName>
        <fullName evidence="17">CCR4-NOT transcription complex subunit 3</fullName>
    </recommendedName>
</protein>
<evidence type="ECO:0000256" key="4">
    <source>
        <dbReference type="ARBA" id="ARBA00022490"/>
    </source>
</evidence>
<dbReference type="InterPro" id="IPR007282">
    <property type="entry name" value="NOT2/3/5_C"/>
</dbReference>
<dbReference type="EMBL" id="MDYQ01000021">
    <property type="protein sequence ID" value="PRP87267.1"/>
    <property type="molecule type" value="Genomic_DNA"/>
</dbReference>
<feature type="compositionally biased region" description="Low complexity" evidence="12">
    <location>
        <begin position="259"/>
        <end position="270"/>
    </location>
</feature>